<dbReference type="Proteomes" id="UP000011668">
    <property type="component" value="Unassembled WGS sequence"/>
</dbReference>
<comment type="caution">
    <text evidence="1">The sequence shown here is derived from an EMBL/GenBank/DDBJ whole genome shotgun (WGS) entry which is preliminary data.</text>
</comment>
<dbReference type="HOGENOM" id="CLU_2307971_0_0_1"/>
<evidence type="ECO:0000313" key="1">
    <source>
        <dbReference type="EMBL" id="ELU44043.1"/>
    </source>
</evidence>
<keyword evidence="2" id="KW-1185">Reference proteome</keyword>
<evidence type="ECO:0000313" key="2">
    <source>
        <dbReference type="Proteomes" id="UP000011668"/>
    </source>
</evidence>
<protein>
    <submittedName>
        <fullName evidence="1">Uncharacterized protein</fullName>
    </submittedName>
</protein>
<name>L8X4S8_THACA</name>
<accession>L8X4S8</accession>
<gene>
    <name evidence="1" type="ORF">AG1IA_01930</name>
</gene>
<organism evidence="1 2">
    <name type="scientific">Thanatephorus cucumeris (strain AG1-IA)</name>
    <name type="common">Rice sheath blight fungus</name>
    <name type="synonym">Rhizoctonia solani</name>
    <dbReference type="NCBI Taxonomy" id="983506"/>
    <lineage>
        <taxon>Eukaryota</taxon>
        <taxon>Fungi</taxon>
        <taxon>Dikarya</taxon>
        <taxon>Basidiomycota</taxon>
        <taxon>Agaricomycotina</taxon>
        <taxon>Agaricomycetes</taxon>
        <taxon>Cantharellales</taxon>
        <taxon>Ceratobasidiaceae</taxon>
        <taxon>Rhizoctonia</taxon>
        <taxon>Rhizoctonia solani AG-1</taxon>
    </lineage>
</organism>
<proteinExistence type="predicted"/>
<sequence>MSWKRLVNMGTNCSSPSLHLPPPPAFCSWASCSRAFVVVKNRNVDSPHIYPAEHLKKEVRTKDTRMTILTTRERAPSRVDTRASRHEWVVVYSYTYSGMA</sequence>
<reference evidence="1 2" key="1">
    <citation type="journal article" date="2013" name="Nat. Commun.">
        <title>The evolution and pathogenic mechanisms of the rice sheath blight pathogen.</title>
        <authorList>
            <person name="Zheng A."/>
            <person name="Lin R."/>
            <person name="Xu L."/>
            <person name="Qin P."/>
            <person name="Tang C."/>
            <person name="Ai P."/>
            <person name="Zhang D."/>
            <person name="Liu Y."/>
            <person name="Sun Z."/>
            <person name="Feng H."/>
            <person name="Wang Y."/>
            <person name="Chen Y."/>
            <person name="Liang X."/>
            <person name="Fu R."/>
            <person name="Li Q."/>
            <person name="Zhang J."/>
            <person name="Yu X."/>
            <person name="Xie Z."/>
            <person name="Ding L."/>
            <person name="Guan P."/>
            <person name="Tang J."/>
            <person name="Liang Y."/>
            <person name="Wang S."/>
            <person name="Deng Q."/>
            <person name="Li S."/>
            <person name="Zhu J."/>
            <person name="Wang L."/>
            <person name="Liu H."/>
            <person name="Li P."/>
        </authorList>
    </citation>
    <scope>NUCLEOTIDE SEQUENCE [LARGE SCALE GENOMIC DNA]</scope>
    <source>
        <strain evidence="2">AG-1 IA</strain>
    </source>
</reference>
<dbReference type="EMBL" id="AFRT01000445">
    <property type="protein sequence ID" value="ELU44043.1"/>
    <property type="molecule type" value="Genomic_DNA"/>
</dbReference>
<dbReference type="PROSITE" id="PS51257">
    <property type="entry name" value="PROKAR_LIPOPROTEIN"/>
    <property type="match status" value="1"/>
</dbReference>
<dbReference type="AlphaFoldDB" id="L8X4S8"/>